<dbReference type="Proteomes" id="UP000324800">
    <property type="component" value="Unassembled WGS sequence"/>
</dbReference>
<name>A0A5J4UNC9_9EUKA</name>
<dbReference type="EMBL" id="SNRW01013786">
    <property type="protein sequence ID" value="KAA6372216.1"/>
    <property type="molecule type" value="Genomic_DNA"/>
</dbReference>
<comment type="caution">
    <text evidence="1">The sequence shown here is derived from an EMBL/GenBank/DDBJ whole genome shotgun (WGS) entry which is preliminary data.</text>
</comment>
<accession>A0A5J4UNC9</accession>
<sequence length="85" mass="9596">MIFEWGFVKALIDSFGLGGGSEEQDNEIIQDIDEEFELEGGNDEIECHLYSSEDIYIRSQALQAKHAILNFGIDMSNYQAPGDYD</sequence>
<gene>
    <name evidence="1" type="ORF">EZS28_032257</name>
</gene>
<evidence type="ECO:0000313" key="1">
    <source>
        <dbReference type="EMBL" id="KAA6372216.1"/>
    </source>
</evidence>
<evidence type="ECO:0000313" key="2">
    <source>
        <dbReference type="Proteomes" id="UP000324800"/>
    </source>
</evidence>
<dbReference type="AlphaFoldDB" id="A0A5J4UNC9"/>
<organism evidence="1 2">
    <name type="scientific">Streblomastix strix</name>
    <dbReference type="NCBI Taxonomy" id="222440"/>
    <lineage>
        <taxon>Eukaryota</taxon>
        <taxon>Metamonada</taxon>
        <taxon>Preaxostyla</taxon>
        <taxon>Oxymonadida</taxon>
        <taxon>Streblomastigidae</taxon>
        <taxon>Streblomastix</taxon>
    </lineage>
</organism>
<reference evidence="1 2" key="1">
    <citation type="submission" date="2019-03" db="EMBL/GenBank/DDBJ databases">
        <title>Single cell metagenomics reveals metabolic interactions within the superorganism composed of flagellate Streblomastix strix and complex community of Bacteroidetes bacteria on its surface.</title>
        <authorList>
            <person name="Treitli S.C."/>
            <person name="Kolisko M."/>
            <person name="Husnik F."/>
            <person name="Keeling P."/>
            <person name="Hampl V."/>
        </authorList>
    </citation>
    <scope>NUCLEOTIDE SEQUENCE [LARGE SCALE GENOMIC DNA]</scope>
    <source>
        <strain evidence="1">ST1C</strain>
    </source>
</reference>
<proteinExistence type="predicted"/>
<protein>
    <submittedName>
        <fullName evidence="1">Uncharacterized protein</fullName>
    </submittedName>
</protein>